<sequence length="118" mass="12920">MSSLNQIDTTTIVFLILGVIIVLPILTMGMGFGGMMGYGGMMGGYGTTSGWWPLVGMLVQLVFLLVLLGGGYLVFHRVTESQSSRNPAMEVRTAYARGDLSDEEFEERCANLSREKYP</sequence>
<evidence type="ECO:0000313" key="3">
    <source>
        <dbReference type="Proteomes" id="UP001154061"/>
    </source>
</evidence>
<protein>
    <submittedName>
        <fullName evidence="2">DUF1707 domain-containing protein</fullName>
    </submittedName>
</protein>
<name>A0A9Q4Q1K6_9EURY</name>
<dbReference type="Proteomes" id="UP001154061">
    <property type="component" value="Unassembled WGS sequence"/>
</dbReference>
<comment type="caution">
    <text evidence="2">The sequence shown here is derived from an EMBL/GenBank/DDBJ whole genome shotgun (WGS) entry which is preliminary data.</text>
</comment>
<evidence type="ECO:0000256" key="1">
    <source>
        <dbReference type="SAM" id="Phobius"/>
    </source>
</evidence>
<dbReference type="AlphaFoldDB" id="A0A9Q4Q1K6"/>
<dbReference type="EMBL" id="JAMQOT010000012">
    <property type="protein sequence ID" value="MDF9748140.1"/>
    <property type="molecule type" value="Genomic_DNA"/>
</dbReference>
<evidence type="ECO:0000313" key="2">
    <source>
        <dbReference type="EMBL" id="MDF9748140.1"/>
    </source>
</evidence>
<keyword evidence="3" id="KW-1185">Reference proteome</keyword>
<organism evidence="2 3">
    <name type="scientific">Natrinema salsiterrestre</name>
    <dbReference type="NCBI Taxonomy" id="2950540"/>
    <lineage>
        <taxon>Archaea</taxon>
        <taxon>Methanobacteriati</taxon>
        <taxon>Methanobacteriota</taxon>
        <taxon>Stenosarchaea group</taxon>
        <taxon>Halobacteria</taxon>
        <taxon>Halobacteriales</taxon>
        <taxon>Natrialbaceae</taxon>
        <taxon>Natrinema</taxon>
    </lineage>
</organism>
<reference evidence="2" key="1">
    <citation type="submission" date="2022-06" db="EMBL/GenBank/DDBJ databases">
        <title>Natrinema sp. a new haloarchaeum isolate from saline soil.</title>
        <authorList>
            <person name="Strakova D."/>
            <person name="Galisteo C."/>
            <person name="Sanchez-Porro C."/>
            <person name="Ventosa A."/>
        </authorList>
    </citation>
    <scope>NUCLEOTIDE SEQUENCE</scope>
    <source>
        <strain evidence="2">S1CR25-10</strain>
    </source>
</reference>
<keyword evidence="1" id="KW-1133">Transmembrane helix</keyword>
<proteinExistence type="predicted"/>
<accession>A0A9Q4Q1K6</accession>
<dbReference type="RefSeq" id="WP_277524712.1">
    <property type="nucleotide sequence ID" value="NZ_JAMQOT010000012.1"/>
</dbReference>
<feature type="transmembrane region" description="Helical" evidence="1">
    <location>
        <begin position="50"/>
        <end position="75"/>
    </location>
</feature>
<keyword evidence="1" id="KW-0472">Membrane</keyword>
<keyword evidence="1" id="KW-0812">Transmembrane</keyword>
<feature type="transmembrane region" description="Helical" evidence="1">
    <location>
        <begin position="12"/>
        <end position="38"/>
    </location>
</feature>
<gene>
    <name evidence="2" type="ORF">NDI89_21445</name>
</gene>